<feature type="transmembrane region" description="Helical" evidence="1">
    <location>
        <begin position="263"/>
        <end position="283"/>
    </location>
</feature>
<feature type="transmembrane region" description="Helical" evidence="1">
    <location>
        <begin position="226"/>
        <end position="243"/>
    </location>
</feature>
<dbReference type="Proteomes" id="UP000030655">
    <property type="component" value="Unassembled WGS sequence"/>
</dbReference>
<feature type="transmembrane region" description="Helical" evidence="1">
    <location>
        <begin position="87"/>
        <end position="110"/>
    </location>
</feature>
<sequence length="475" mass="54528">MLLFILNIIELTTYGSIMLSVGDEISPNLSSVLKSLSTTLYLLSTISGQLFFNIFSEIPLVAGPISEVSISINGIMKEAYAENRDTFIANGLFAIFLSTILYSIFSFLLVPYSKYLRRFPLAISNGIMVGTGIMQFEVPTILFNPSRLKYIILFTFVIFIILVEKKYSLQHFSFICAIIGTIILYIHKKEENFSQPISFIQGFKIFANNNFKNLSRNTLLKLSPKIFSTCFLCLLQLPANLLAYESITKKSFNFSKELKTQGIANILSSIFILPVYFICPYSTILSENMLGRFDAFFLVLVFSVIFFVFNFVLKIVPLFIQSLFPVHIGLTMCLDYTYDAYLNSYIDLSITLIVALSSIKFPMIISFVIGLIYSLIIRGILRYKYGKQTITTHVYENYTCFIFGKYLLFDYYNQLLSSNHTNIIVDITNNVYFDLNIRNILHNIKEKNNLILVTKKPLKDFKCFKRYEDAVESFK</sequence>
<gene>
    <name evidence="2" type="ORF">H312_01410</name>
</gene>
<keyword evidence="3" id="KW-1185">Reference proteome</keyword>
<reference evidence="3" key="1">
    <citation type="submission" date="2013-02" db="EMBL/GenBank/DDBJ databases">
        <authorList>
            <consortium name="The Broad Institute Genome Sequencing Platform"/>
            <person name="Cuomo C."/>
            <person name="Becnel J."/>
            <person name="Sanscrainte N."/>
            <person name="Walker B."/>
            <person name="Young S.K."/>
            <person name="Zeng Q."/>
            <person name="Gargeya S."/>
            <person name="Fitzgerald M."/>
            <person name="Haas B."/>
            <person name="Abouelleil A."/>
            <person name="Alvarado L."/>
            <person name="Arachchi H.M."/>
            <person name="Berlin A.M."/>
            <person name="Chapman S.B."/>
            <person name="Dewar J."/>
            <person name="Goldberg J."/>
            <person name="Griggs A."/>
            <person name="Gujja S."/>
            <person name="Hansen M."/>
            <person name="Howarth C."/>
            <person name="Imamovic A."/>
            <person name="Larimer J."/>
            <person name="McCowan C."/>
            <person name="Murphy C."/>
            <person name="Neiman D."/>
            <person name="Pearson M."/>
            <person name="Priest M."/>
            <person name="Roberts A."/>
            <person name="Saif S."/>
            <person name="Shea T."/>
            <person name="Sisk P."/>
            <person name="Sykes S."/>
            <person name="Wortman J."/>
            <person name="Nusbaum C."/>
            <person name="Birren B."/>
        </authorList>
    </citation>
    <scope>NUCLEOTIDE SEQUENCE [LARGE SCALE GENOMIC DNA]</scope>
    <source>
        <strain evidence="3">PRA339</strain>
    </source>
</reference>
<feature type="transmembrane region" description="Helical" evidence="1">
    <location>
        <begin position="171"/>
        <end position="187"/>
    </location>
</feature>
<dbReference type="AlphaFoldDB" id="A0A059F1Y9"/>
<feature type="transmembrane region" description="Helical" evidence="1">
    <location>
        <begin position="148"/>
        <end position="164"/>
    </location>
</feature>
<dbReference type="EMBL" id="KK365148">
    <property type="protein sequence ID" value="KCZ81200.1"/>
    <property type="molecule type" value="Genomic_DNA"/>
</dbReference>
<keyword evidence="1" id="KW-0472">Membrane</keyword>
<evidence type="ECO:0008006" key="4">
    <source>
        <dbReference type="Google" id="ProtNLM"/>
    </source>
</evidence>
<feature type="transmembrane region" description="Helical" evidence="1">
    <location>
        <begin position="350"/>
        <end position="377"/>
    </location>
</feature>
<name>A0A059F1Y9_9MICR</name>
<proteinExistence type="predicted"/>
<dbReference type="VEuPathDB" id="MicrosporidiaDB:H312_01410"/>
<dbReference type="OrthoDB" id="2190497at2759"/>
<keyword evidence="1" id="KW-0812">Transmembrane</keyword>
<evidence type="ECO:0000313" key="2">
    <source>
        <dbReference type="EMBL" id="KCZ81200.1"/>
    </source>
</evidence>
<accession>A0A059F1Y9</accession>
<evidence type="ECO:0000313" key="3">
    <source>
        <dbReference type="Proteomes" id="UP000030655"/>
    </source>
</evidence>
<evidence type="ECO:0000256" key="1">
    <source>
        <dbReference type="SAM" id="Phobius"/>
    </source>
</evidence>
<organism evidence="2 3">
    <name type="scientific">Anncaliia algerae PRA339</name>
    <dbReference type="NCBI Taxonomy" id="1288291"/>
    <lineage>
        <taxon>Eukaryota</taxon>
        <taxon>Fungi</taxon>
        <taxon>Fungi incertae sedis</taxon>
        <taxon>Microsporidia</taxon>
        <taxon>Tubulinosematoidea</taxon>
        <taxon>Tubulinosematidae</taxon>
        <taxon>Anncaliia</taxon>
    </lineage>
</organism>
<feature type="transmembrane region" description="Helical" evidence="1">
    <location>
        <begin position="295"/>
        <end position="313"/>
    </location>
</feature>
<dbReference type="HOGENOM" id="CLU_574861_0_0_1"/>
<protein>
    <recommendedName>
        <fullName evidence="4">SLC26A/SulP transporter domain-containing protein</fullName>
    </recommendedName>
</protein>
<keyword evidence="1" id="KW-1133">Transmembrane helix</keyword>
<reference evidence="2 3" key="2">
    <citation type="submission" date="2014-03" db="EMBL/GenBank/DDBJ databases">
        <title>The Genome Sequence of Anncaliia algerae insect isolate PRA339.</title>
        <authorList>
            <consortium name="The Broad Institute Genome Sequencing Platform"/>
            <consortium name="The Broad Institute Genome Sequencing Center for Infectious Disease"/>
            <person name="Cuomo C."/>
            <person name="Becnel J."/>
            <person name="Sanscrainte N."/>
            <person name="Walker B."/>
            <person name="Young S.K."/>
            <person name="Zeng Q."/>
            <person name="Gargeya S."/>
            <person name="Fitzgerald M."/>
            <person name="Haas B."/>
            <person name="Abouelleil A."/>
            <person name="Alvarado L."/>
            <person name="Arachchi H.M."/>
            <person name="Berlin A.M."/>
            <person name="Chapman S.B."/>
            <person name="Dewar J."/>
            <person name="Goldberg J."/>
            <person name="Griggs A."/>
            <person name="Gujja S."/>
            <person name="Hansen M."/>
            <person name="Howarth C."/>
            <person name="Imamovic A."/>
            <person name="Larimer J."/>
            <person name="McCowan C."/>
            <person name="Murphy C."/>
            <person name="Neiman D."/>
            <person name="Pearson M."/>
            <person name="Priest M."/>
            <person name="Roberts A."/>
            <person name="Saif S."/>
            <person name="Shea T."/>
            <person name="Sisk P."/>
            <person name="Sykes S."/>
            <person name="Wortman J."/>
            <person name="Nusbaum C."/>
            <person name="Birren B."/>
        </authorList>
    </citation>
    <scope>NUCLEOTIDE SEQUENCE [LARGE SCALE GENOMIC DNA]</scope>
    <source>
        <strain evidence="2 3">PRA339</strain>
    </source>
</reference>